<dbReference type="PROSITE" id="PS01124">
    <property type="entry name" value="HTH_ARAC_FAMILY_2"/>
    <property type="match status" value="1"/>
</dbReference>
<feature type="domain" description="HTH araC/xylS-type" evidence="4">
    <location>
        <begin position="193"/>
        <end position="291"/>
    </location>
</feature>
<protein>
    <submittedName>
        <fullName evidence="5">Transcriptional regulator, AraC family</fullName>
    </submittedName>
</protein>
<reference evidence="6" key="1">
    <citation type="journal article" date="2011" name="Stand. Genomic Sci.">
        <title>Non-contiguous finished genome sequence of the opportunistic oral pathogen Prevotella multisaccharivorax type strain (PPPA20).</title>
        <authorList>
            <person name="Pati A."/>
            <person name="Gronow S."/>
            <person name="Lu M."/>
            <person name="Lapidus A."/>
            <person name="Nolan M."/>
            <person name="Lucas S."/>
            <person name="Hammon N."/>
            <person name="Deshpande S."/>
            <person name="Cheng J.F."/>
            <person name="Tapia R."/>
            <person name="Han C."/>
            <person name="Goodwin L."/>
            <person name="Pitluck S."/>
            <person name="Liolios K."/>
            <person name="Pagani I."/>
            <person name="Mavromatis K."/>
            <person name="Mikhailova N."/>
            <person name="Huntemann M."/>
            <person name="Chen A."/>
            <person name="Palaniappan K."/>
            <person name="Land M."/>
            <person name="Hauser L."/>
            <person name="Detter J.C."/>
            <person name="Brambilla E.M."/>
            <person name="Rohde M."/>
            <person name="Goker M."/>
            <person name="Woyke T."/>
            <person name="Bristow J."/>
            <person name="Eisen J.A."/>
            <person name="Markowitz V."/>
            <person name="Hugenholtz P."/>
            <person name="Kyrpides N.C."/>
            <person name="Klenk H.P."/>
            <person name="Ivanova N."/>
        </authorList>
    </citation>
    <scope>NUCLEOTIDE SEQUENCE [LARGE SCALE GENOMIC DNA]</scope>
    <source>
        <strain evidence="6">DSM 17128</strain>
    </source>
</reference>
<dbReference type="eggNOG" id="COG2169">
    <property type="taxonomic scope" value="Bacteria"/>
</dbReference>
<dbReference type="Proteomes" id="UP000002772">
    <property type="component" value="Unassembled WGS sequence"/>
</dbReference>
<dbReference type="AlphaFoldDB" id="F8NBA1"/>
<keyword evidence="2" id="KW-0238">DNA-binding</keyword>
<dbReference type="OrthoDB" id="1372329at2"/>
<organism evidence="5 6">
    <name type="scientific">Hallella multisaccharivorax DSM 17128</name>
    <dbReference type="NCBI Taxonomy" id="688246"/>
    <lineage>
        <taxon>Bacteria</taxon>
        <taxon>Pseudomonadati</taxon>
        <taxon>Bacteroidota</taxon>
        <taxon>Bacteroidia</taxon>
        <taxon>Bacteroidales</taxon>
        <taxon>Prevotellaceae</taxon>
        <taxon>Hallella</taxon>
    </lineage>
</organism>
<dbReference type="PANTHER" id="PTHR43280:SF32">
    <property type="entry name" value="TRANSCRIPTIONAL REGULATORY PROTEIN"/>
    <property type="match status" value="1"/>
</dbReference>
<keyword evidence="3" id="KW-0804">Transcription</keyword>
<gene>
    <name evidence="5" type="ORF">Premu_0437</name>
</gene>
<evidence type="ECO:0000259" key="4">
    <source>
        <dbReference type="PROSITE" id="PS01124"/>
    </source>
</evidence>
<keyword evidence="6" id="KW-1185">Reference proteome</keyword>
<dbReference type="Gene3D" id="1.10.10.60">
    <property type="entry name" value="Homeodomain-like"/>
    <property type="match status" value="1"/>
</dbReference>
<dbReference type="Pfam" id="PF12833">
    <property type="entry name" value="HTH_18"/>
    <property type="match status" value="1"/>
</dbReference>
<evidence type="ECO:0000256" key="2">
    <source>
        <dbReference type="ARBA" id="ARBA00023125"/>
    </source>
</evidence>
<proteinExistence type="predicted"/>
<dbReference type="HOGENOM" id="CLU_000445_88_2_10"/>
<dbReference type="PANTHER" id="PTHR43280">
    <property type="entry name" value="ARAC-FAMILY TRANSCRIPTIONAL REGULATOR"/>
    <property type="match status" value="1"/>
</dbReference>
<sequence>MNNTMPSITIDSVKQASQCLSLGQDLAIIDDVKSITTPDEPKRLGCFIFAFCDKGSVRYVIDTMQQTVTAGHCIIMSYGQVIEKVSIGPDCEGRTVVISQEYVQEVLSGMRDLSSIFLFSRLHPVFSMDREEVRSILSFYLLIRQKTSETTHRFRRDTVKALIQAFLYDAGNIFWKVFNQEDKKNTRAEDIFMEFIELVEKNFRQERRVSWYALQLHITHKYLSESVRQISRKTPNQWIDSYVMLELRVLLRTSTLSIKEIAEKMHFPNQSFLGKYFKQHTGMSPKEYRTC</sequence>
<evidence type="ECO:0000313" key="5">
    <source>
        <dbReference type="EMBL" id="EGN55919.1"/>
    </source>
</evidence>
<dbReference type="InterPro" id="IPR018060">
    <property type="entry name" value="HTH_AraC"/>
</dbReference>
<dbReference type="SMART" id="SM00342">
    <property type="entry name" value="HTH_ARAC"/>
    <property type="match status" value="1"/>
</dbReference>
<dbReference type="GO" id="GO:0043565">
    <property type="term" value="F:sequence-specific DNA binding"/>
    <property type="evidence" value="ECO:0007669"/>
    <property type="project" value="InterPro"/>
</dbReference>
<dbReference type="RefSeq" id="WP_007572761.1">
    <property type="nucleotide sequence ID" value="NZ_BPTS01000001.1"/>
</dbReference>
<dbReference type="STRING" id="688246.Premu_0437"/>
<evidence type="ECO:0000256" key="1">
    <source>
        <dbReference type="ARBA" id="ARBA00023015"/>
    </source>
</evidence>
<evidence type="ECO:0000313" key="6">
    <source>
        <dbReference type="Proteomes" id="UP000002772"/>
    </source>
</evidence>
<evidence type="ECO:0000256" key="3">
    <source>
        <dbReference type="ARBA" id="ARBA00023163"/>
    </source>
</evidence>
<dbReference type="GO" id="GO:0003700">
    <property type="term" value="F:DNA-binding transcription factor activity"/>
    <property type="evidence" value="ECO:0007669"/>
    <property type="project" value="InterPro"/>
</dbReference>
<keyword evidence="1" id="KW-0805">Transcription regulation</keyword>
<dbReference type="SUPFAM" id="SSF46689">
    <property type="entry name" value="Homeodomain-like"/>
    <property type="match status" value="1"/>
</dbReference>
<dbReference type="InterPro" id="IPR009057">
    <property type="entry name" value="Homeodomain-like_sf"/>
</dbReference>
<dbReference type="EMBL" id="GL945017">
    <property type="protein sequence ID" value="EGN55919.1"/>
    <property type="molecule type" value="Genomic_DNA"/>
</dbReference>
<accession>F8NBA1</accession>
<name>F8NBA1_9BACT</name>